<dbReference type="GO" id="GO:0008270">
    <property type="term" value="F:zinc ion binding"/>
    <property type="evidence" value="ECO:0007669"/>
    <property type="project" value="UniProtKB-KW"/>
</dbReference>
<organism evidence="6 7">
    <name type="scientific">Chlamydomonas eustigma</name>
    <dbReference type="NCBI Taxonomy" id="1157962"/>
    <lineage>
        <taxon>Eukaryota</taxon>
        <taxon>Viridiplantae</taxon>
        <taxon>Chlorophyta</taxon>
        <taxon>core chlorophytes</taxon>
        <taxon>Chlorophyceae</taxon>
        <taxon>CS clade</taxon>
        <taxon>Chlamydomonadales</taxon>
        <taxon>Chlamydomonadaceae</taxon>
        <taxon>Chlamydomonas</taxon>
    </lineage>
</organism>
<evidence type="ECO:0000256" key="1">
    <source>
        <dbReference type="ARBA" id="ARBA00022723"/>
    </source>
</evidence>
<sequence>MPSYEKAQSLTETAINVSSCRVESITSKKQDEVEVEACWICLEGPTTTAGLLSHPCRCPRQCHAGCIARWQLQNAGTRREKQCEFCGEELPSWQDAMMPPSGCSAPAIMNVNFNNAVHSFEVHPGPEGYVAFTSAIRHAFSLPSDSDLNITFTCDDPISGLMLSLQGAGAYDAAVHCAAISAARRTLASGPQPSAPAISGRDRLDRPVGSSSSRSSSSSTDSTRHQQTAAPRRTQVHQPDWDMRDTTSGGGLLASGWMLVSRVLGAASWVQKLRCLHHHSGDNRAMGGAAVNQEGH</sequence>
<keyword evidence="7" id="KW-1185">Reference proteome</keyword>
<reference evidence="6 7" key="1">
    <citation type="submission" date="2017-08" db="EMBL/GenBank/DDBJ databases">
        <title>Acidophilic green algal genome provides insights into adaptation to an acidic environment.</title>
        <authorList>
            <person name="Hirooka S."/>
            <person name="Hirose Y."/>
            <person name="Kanesaki Y."/>
            <person name="Higuchi S."/>
            <person name="Fujiwara T."/>
            <person name="Onuma R."/>
            <person name="Era A."/>
            <person name="Ohbayashi R."/>
            <person name="Uzuka A."/>
            <person name="Nozaki H."/>
            <person name="Yoshikawa H."/>
            <person name="Miyagishima S.Y."/>
        </authorList>
    </citation>
    <scope>NUCLEOTIDE SEQUENCE [LARGE SCALE GENOMIC DNA]</scope>
    <source>
        <strain evidence="6 7">NIES-2499</strain>
    </source>
</reference>
<dbReference type="InterPro" id="IPR013083">
    <property type="entry name" value="Znf_RING/FYVE/PHD"/>
</dbReference>
<keyword evidence="3" id="KW-0862">Zinc</keyword>
<dbReference type="Pfam" id="PF12906">
    <property type="entry name" value="RINGv"/>
    <property type="match status" value="1"/>
</dbReference>
<dbReference type="Proteomes" id="UP000232323">
    <property type="component" value="Unassembled WGS sequence"/>
</dbReference>
<name>A0A250WZR6_9CHLO</name>
<evidence type="ECO:0000259" key="5">
    <source>
        <dbReference type="PROSITE" id="PS51292"/>
    </source>
</evidence>
<evidence type="ECO:0000256" key="3">
    <source>
        <dbReference type="ARBA" id="ARBA00022833"/>
    </source>
</evidence>
<evidence type="ECO:0000256" key="2">
    <source>
        <dbReference type="ARBA" id="ARBA00022771"/>
    </source>
</evidence>
<keyword evidence="1" id="KW-0479">Metal-binding</keyword>
<accession>A0A250WZR6</accession>
<gene>
    <name evidence="6" type="ORF">CEUSTIGMA_g3443.t1</name>
</gene>
<comment type="caution">
    <text evidence="6">The sequence shown here is derived from an EMBL/GenBank/DDBJ whole genome shotgun (WGS) entry which is preliminary data.</text>
</comment>
<dbReference type="Gene3D" id="3.30.40.10">
    <property type="entry name" value="Zinc/RING finger domain, C3HC4 (zinc finger)"/>
    <property type="match status" value="1"/>
</dbReference>
<dbReference type="AlphaFoldDB" id="A0A250WZR6"/>
<dbReference type="EMBL" id="BEGY01000015">
    <property type="protein sequence ID" value="GAX76000.1"/>
    <property type="molecule type" value="Genomic_DNA"/>
</dbReference>
<proteinExistence type="predicted"/>
<dbReference type="PROSITE" id="PS51292">
    <property type="entry name" value="ZF_RING_CH"/>
    <property type="match status" value="1"/>
</dbReference>
<feature type="region of interest" description="Disordered" evidence="4">
    <location>
        <begin position="186"/>
        <end position="247"/>
    </location>
</feature>
<keyword evidence="2" id="KW-0863">Zinc-finger</keyword>
<evidence type="ECO:0000313" key="6">
    <source>
        <dbReference type="EMBL" id="GAX76000.1"/>
    </source>
</evidence>
<protein>
    <recommendedName>
        <fullName evidence="5">RING-CH-type domain-containing protein</fullName>
    </recommendedName>
</protein>
<feature type="domain" description="RING-CH-type" evidence="5">
    <location>
        <begin position="30"/>
        <end position="93"/>
    </location>
</feature>
<dbReference type="SMART" id="SM00744">
    <property type="entry name" value="RINGv"/>
    <property type="match status" value="1"/>
</dbReference>
<evidence type="ECO:0000313" key="7">
    <source>
        <dbReference type="Proteomes" id="UP000232323"/>
    </source>
</evidence>
<dbReference type="OrthoDB" id="541346at2759"/>
<feature type="compositionally biased region" description="Low complexity" evidence="4">
    <location>
        <begin position="210"/>
        <end position="221"/>
    </location>
</feature>
<evidence type="ECO:0000256" key="4">
    <source>
        <dbReference type="SAM" id="MobiDB-lite"/>
    </source>
</evidence>
<dbReference type="InterPro" id="IPR011016">
    <property type="entry name" value="Znf_RING-CH"/>
</dbReference>
<dbReference type="SUPFAM" id="SSF57850">
    <property type="entry name" value="RING/U-box"/>
    <property type="match status" value="1"/>
</dbReference>